<gene>
    <name evidence="2" type="ORF">SAMN06264346_114100</name>
</gene>
<evidence type="ECO:0000256" key="1">
    <source>
        <dbReference type="SAM" id="MobiDB-lite"/>
    </source>
</evidence>
<sequence length="38" mass="4300">MNLNLKKTSIESGNKKELPYQGSSTPKFKTEKVLTFIV</sequence>
<accession>A0ABY1PE78</accession>
<organism evidence="2 3">
    <name type="scientific">Chryseobacterium profundimaris</name>
    <dbReference type="NCBI Taxonomy" id="1387275"/>
    <lineage>
        <taxon>Bacteria</taxon>
        <taxon>Pseudomonadati</taxon>
        <taxon>Bacteroidota</taxon>
        <taxon>Flavobacteriia</taxon>
        <taxon>Flavobacteriales</taxon>
        <taxon>Weeksellaceae</taxon>
        <taxon>Chryseobacterium group</taxon>
        <taxon>Chryseobacterium</taxon>
    </lineage>
</organism>
<dbReference type="EMBL" id="FXTZ01000014">
    <property type="protein sequence ID" value="SMP32280.1"/>
    <property type="molecule type" value="Genomic_DNA"/>
</dbReference>
<reference evidence="2 3" key="1">
    <citation type="submission" date="2017-05" db="EMBL/GenBank/DDBJ databases">
        <authorList>
            <person name="Varghese N."/>
            <person name="Submissions S."/>
        </authorList>
    </citation>
    <scope>NUCLEOTIDE SEQUENCE [LARGE SCALE GENOMIC DNA]</scope>
    <source>
        <strain evidence="2 3">DSM 28214</strain>
    </source>
</reference>
<name>A0ABY1PE78_9FLAO</name>
<keyword evidence="3" id="KW-1185">Reference proteome</keyword>
<dbReference type="Proteomes" id="UP001157960">
    <property type="component" value="Unassembled WGS sequence"/>
</dbReference>
<feature type="region of interest" description="Disordered" evidence="1">
    <location>
        <begin position="1"/>
        <end position="24"/>
    </location>
</feature>
<evidence type="ECO:0000313" key="2">
    <source>
        <dbReference type="EMBL" id="SMP32280.1"/>
    </source>
</evidence>
<protein>
    <submittedName>
        <fullName evidence="2">Uncharacterized protein</fullName>
    </submittedName>
</protein>
<comment type="caution">
    <text evidence="2">The sequence shown here is derived from an EMBL/GenBank/DDBJ whole genome shotgun (WGS) entry which is preliminary data.</text>
</comment>
<proteinExistence type="predicted"/>
<feature type="compositionally biased region" description="Polar residues" evidence="1">
    <location>
        <begin position="1"/>
        <end position="12"/>
    </location>
</feature>
<evidence type="ECO:0000313" key="3">
    <source>
        <dbReference type="Proteomes" id="UP001157960"/>
    </source>
</evidence>